<name>A0A964W1R3_9CLOT</name>
<comment type="caution">
    <text evidence="1">The sequence shown here is derived from an EMBL/GenBank/DDBJ whole genome shotgun (WGS) entry which is preliminary data.</text>
</comment>
<dbReference type="InterPro" id="IPR018540">
    <property type="entry name" value="Spo0E-like"/>
</dbReference>
<evidence type="ECO:0000313" key="2">
    <source>
        <dbReference type="Proteomes" id="UP000656077"/>
    </source>
</evidence>
<protein>
    <submittedName>
        <fullName evidence="1">Spo0E family sporulation regulatory protein-aspartic acid phosphatase</fullName>
    </submittedName>
</protein>
<dbReference type="AlphaFoldDB" id="A0A964W1R3"/>
<accession>A0A964W1R3</accession>
<dbReference type="GO" id="GO:0043937">
    <property type="term" value="P:regulation of sporulation"/>
    <property type="evidence" value="ECO:0007669"/>
    <property type="project" value="InterPro"/>
</dbReference>
<gene>
    <name evidence="1" type="ORF">GKZ28_08535</name>
</gene>
<proteinExistence type="predicted"/>
<evidence type="ECO:0000313" key="1">
    <source>
        <dbReference type="EMBL" id="MVX63741.1"/>
    </source>
</evidence>
<dbReference type="Pfam" id="PF09388">
    <property type="entry name" value="SpoOE-like"/>
    <property type="match status" value="1"/>
</dbReference>
<dbReference type="RefSeq" id="WP_160358835.1">
    <property type="nucleotide sequence ID" value="NZ_WSRQ01000010.1"/>
</dbReference>
<dbReference type="InterPro" id="IPR037208">
    <property type="entry name" value="Spo0E-like_sf"/>
</dbReference>
<dbReference type="GO" id="GO:0046983">
    <property type="term" value="F:protein dimerization activity"/>
    <property type="evidence" value="ECO:0007669"/>
    <property type="project" value="InterPro"/>
</dbReference>
<sequence length="55" mass="6481">MISKSYIQKLKKQLYVAINQGDGNLLNKKVIELSQRLDKLIVEYQLQNQKEIHSH</sequence>
<organism evidence="1 2">
    <name type="scientific">Clostridium chromiireducens</name>
    <dbReference type="NCBI Taxonomy" id="225345"/>
    <lineage>
        <taxon>Bacteria</taxon>
        <taxon>Bacillati</taxon>
        <taxon>Bacillota</taxon>
        <taxon>Clostridia</taxon>
        <taxon>Eubacteriales</taxon>
        <taxon>Clostridiaceae</taxon>
        <taxon>Clostridium</taxon>
    </lineage>
</organism>
<dbReference type="Proteomes" id="UP000656077">
    <property type="component" value="Unassembled WGS sequence"/>
</dbReference>
<dbReference type="SUPFAM" id="SSF140500">
    <property type="entry name" value="BAS1536-like"/>
    <property type="match status" value="1"/>
</dbReference>
<dbReference type="Gene3D" id="4.10.280.10">
    <property type="entry name" value="Helix-loop-helix DNA-binding domain"/>
    <property type="match status" value="1"/>
</dbReference>
<dbReference type="InterPro" id="IPR036638">
    <property type="entry name" value="HLH_DNA-bd_sf"/>
</dbReference>
<dbReference type="EMBL" id="WSRQ01000010">
    <property type="protein sequence ID" value="MVX63741.1"/>
    <property type="molecule type" value="Genomic_DNA"/>
</dbReference>
<reference evidence="1" key="1">
    <citation type="submission" date="2019-12" db="EMBL/GenBank/DDBJ databases">
        <title>Microbes associate with the intestines of laboratory mice.</title>
        <authorList>
            <person name="Navarre W."/>
            <person name="Wong E."/>
        </authorList>
    </citation>
    <scope>NUCLEOTIDE SEQUENCE</scope>
    <source>
        <strain evidence="1">NM79_F5</strain>
    </source>
</reference>